<keyword evidence="3" id="KW-1185">Reference proteome</keyword>
<dbReference type="AlphaFoldDB" id="A0A1T5J5J4"/>
<organism evidence="2 3">
    <name type="scientific">Ohtaekwangia koreensis</name>
    <dbReference type="NCBI Taxonomy" id="688867"/>
    <lineage>
        <taxon>Bacteria</taxon>
        <taxon>Pseudomonadati</taxon>
        <taxon>Bacteroidota</taxon>
        <taxon>Cytophagia</taxon>
        <taxon>Cytophagales</taxon>
        <taxon>Fulvivirgaceae</taxon>
        <taxon>Ohtaekwangia</taxon>
    </lineage>
</organism>
<dbReference type="Pfam" id="PF20205">
    <property type="entry name" value="DUF6567"/>
    <property type="match status" value="1"/>
</dbReference>
<dbReference type="Proteomes" id="UP000190961">
    <property type="component" value="Unassembled WGS sequence"/>
</dbReference>
<dbReference type="PROSITE" id="PS51257">
    <property type="entry name" value="PROKAR_LIPOPROTEIN"/>
    <property type="match status" value="1"/>
</dbReference>
<evidence type="ECO:0008006" key="4">
    <source>
        <dbReference type="Google" id="ProtNLM"/>
    </source>
</evidence>
<dbReference type="EMBL" id="FUZU01000001">
    <property type="protein sequence ID" value="SKC46664.1"/>
    <property type="molecule type" value="Genomic_DNA"/>
</dbReference>
<name>A0A1T5J5J4_9BACT</name>
<accession>A0A1T5J5J4</accession>
<dbReference type="InterPro" id="IPR046697">
    <property type="entry name" value="DUF6567"/>
</dbReference>
<gene>
    <name evidence="2" type="ORF">SAMN05660236_0773</name>
</gene>
<evidence type="ECO:0000313" key="3">
    <source>
        <dbReference type="Proteomes" id="UP000190961"/>
    </source>
</evidence>
<feature type="signal peptide" evidence="1">
    <location>
        <begin position="1"/>
        <end position="22"/>
    </location>
</feature>
<dbReference type="OrthoDB" id="826430at2"/>
<evidence type="ECO:0000256" key="1">
    <source>
        <dbReference type="SAM" id="SignalP"/>
    </source>
</evidence>
<keyword evidence="1" id="KW-0732">Signal</keyword>
<proteinExistence type="predicted"/>
<protein>
    <recommendedName>
        <fullName evidence="4">Lipoprotein</fullName>
    </recommendedName>
</protein>
<dbReference type="RefSeq" id="WP_079685372.1">
    <property type="nucleotide sequence ID" value="NZ_FUZU01000001.1"/>
</dbReference>
<feature type="chain" id="PRO_5013182647" description="Lipoprotein" evidence="1">
    <location>
        <begin position="23"/>
        <end position="117"/>
    </location>
</feature>
<sequence length="117" mass="12320">MKINQLMVVAAMVLLSSCAAHVGTLTSNVSLNQANFRVVSTATGSAQTKLVLGFGGLKKEALVAEAKKDLIAKANLTPTQVLANISVDYKTSIYPGFIPAVVINKVILTADVIEFTK</sequence>
<evidence type="ECO:0000313" key="2">
    <source>
        <dbReference type="EMBL" id="SKC46664.1"/>
    </source>
</evidence>
<reference evidence="2 3" key="1">
    <citation type="submission" date="2017-02" db="EMBL/GenBank/DDBJ databases">
        <authorList>
            <person name="Peterson S.W."/>
        </authorList>
    </citation>
    <scope>NUCLEOTIDE SEQUENCE [LARGE SCALE GENOMIC DNA]</scope>
    <source>
        <strain evidence="2 3">DSM 25262</strain>
    </source>
</reference>